<dbReference type="OrthoDB" id="432528at2759"/>
<comment type="caution">
    <text evidence="4">The sequence shown here is derived from an EMBL/GenBank/DDBJ whole genome shotgun (WGS) entry which is preliminary data.</text>
</comment>
<dbReference type="EMBL" id="MCFD01000009">
    <property type="protein sequence ID" value="ORX68619.1"/>
    <property type="molecule type" value="Genomic_DNA"/>
</dbReference>
<dbReference type="STRING" id="61395.A0A1Y1W509"/>
<evidence type="ECO:0000313" key="4">
    <source>
        <dbReference type="EMBL" id="ORX68619.1"/>
    </source>
</evidence>
<accession>A0A1Y1W509</accession>
<gene>
    <name evidence="4" type="ORF">DL89DRAFT_293842</name>
</gene>
<dbReference type="PANTHER" id="PTHR24412">
    <property type="entry name" value="KELCH PROTEIN"/>
    <property type="match status" value="1"/>
</dbReference>
<keyword evidence="2" id="KW-0677">Repeat</keyword>
<name>A0A1Y1W509_9FUNG</name>
<sequence>MLVPSLRLCVAALCLFASSTAVPVPDDSANVLDNPLNWQFQGASLSVARSRIAAASAGHYALFGGGYLQNETYTDIVDIYHRTTNKWSTAHLSSTRSSVSAGSVGDRYPVTTVDVYDTSNDSWSTLQLTVPRASPKIINLGSQTAIVGGLSGDLQYLSSAVDFIDHDLKITAAKLDVNYPQYGFAAGDRSGTGLFTGGYENQKPGERFNDFQASNQTSILKASGKPEISRGPLFPDPRWGAGSAAANGVFVFGGGHKFTETDTVVSDRVDVFSLKTNSWCSPVSLSTARDYPVTHAIGDYIVFVDGTVLTKDFDVFDTRTLKFVKNDKHKPALYTHRTDAGSTVVDDCLLIIAGGDVYQGRNVTGSVELFNACKH</sequence>
<dbReference type="RefSeq" id="XP_040742401.1">
    <property type="nucleotide sequence ID" value="XM_040890433.1"/>
</dbReference>
<organism evidence="4 5">
    <name type="scientific">Linderina pennispora</name>
    <dbReference type="NCBI Taxonomy" id="61395"/>
    <lineage>
        <taxon>Eukaryota</taxon>
        <taxon>Fungi</taxon>
        <taxon>Fungi incertae sedis</taxon>
        <taxon>Zoopagomycota</taxon>
        <taxon>Kickxellomycotina</taxon>
        <taxon>Kickxellomycetes</taxon>
        <taxon>Kickxellales</taxon>
        <taxon>Kickxellaceae</taxon>
        <taxon>Linderina</taxon>
    </lineage>
</organism>
<dbReference type="InterPro" id="IPR015915">
    <property type="entry name" value="Kelch-typ_b-propeller"/>
</dbReference>
<evidence type="ECO:0008006" key="6">
    <source>
        <dbReference type="Google" id="ProtNLM"/>
    </source>
</evidence>
<evidence type="ECO:0000313" key="5">
    <source>
        <dbReference type="Proteomes" id="UP000193922"/>
    </source>
</evidence>
<keyword evidence="3" id="KW-0732">Signal</keyword>
<feature type="chain" id="PRO_5012214763" description="Galactose oxidase" evidence="3">
    <location>
        <begin position="22"/>
        <end position="375"/>
    </location>
</feature>
<reference evidence="4 5" key="1">
    <citation type="submission" date="2016-07" db="EMBL/GenBank/DDBJ databases">
        <title>Pervasive Adenine N6-methylation of Active Genes in Fungi.</title>
        <authorList>
            <consortium name="DOE Joint Genome Institute"/>
            <person name="Mondo S.J."/>
            <person name="Dannebaum R.O."/>
            <person name="Kuo R.C."/>
            <person name="Labutti K."/>
            <person name="Haridas S."/>
            <person name="Kuo A."/>
            <person name="Salamov A."/>
            <person name="Ahrendt S.R."/>
            <person name="Lipzen A."/>
            <person name="Sullivan W."/>
            <person name="Andreopoulos W.B."/>
            <person name="Clum A."/>
            <person name="Lindquist E."/>
            <person name="Daum C."/>
            <person name="Ramamoorthy G.K."/>
            <person name="Gryganskyi A."/>
            <person name="Culley D."/>
            <person name="Magnuson J.K."/>
            <person name="James T.Y."/>
            <person name="O'Malley M.A."/>
            <person name="Stajich J.E."/>
            <person name="Spatafora J.W."/>
            <person name="Visel A."/>
            <person name="Grigoriev I.V."/>
        </authorList>
    </citation>
    <scope>NUCLEOTIDE SEQUENCE [LARGE SCALE GENOMIC DNA]</scope>
    <source>
        <strain evidence="4 5">ATCC 12442</strain>
    </source>
</reference>
<keyword evidence="5" id="KW-1185">Reference proteome</keyword>
<dbReference type="AlphaFoldDB" id="A0A1Y1W509"/>
<feature type="signal peptide" evidence="3">
    <location>
        <begin position="1"/>
        <end position="21"/>
    </location>
</feature>
<dbReference type="Proteomes" id="UP000193922">
    <property type="component" value="Unassembled WGS sequence"/>
</dbReference>
<evidence type="ECO:0000256" key="3">
    <source>
        <dbReference type="SAM" id="SignalP"/>
    </source>
</evidence>
<evidence type="ECO:0000256" key="1">
    <source>
        <dbReference type="ARBA" id="ARBA00022441"/>
    </source>
</evidence>
<evidence type="ECO:0000256" key="2">
    <source>
        <dbReference type="ARBA" id="ARBA00022737"/>
    </source>
</evidence>
<dbReference type="GeneID" id="63807081"/>
<proteinExistence type="predicted"/>
<dbReference type="Gene3D" id="2.120.10.80">
    <property type="entry name" value="Kelch-type beta propeller"/>
    <property type="match status" value="2"/>
</dbReference>
<keyword evidence="1" id="KW-0880">Kelch repeat</keyword>
<protein>
    <recommendedName>
        <fullName evidence="6">Galactose oxidase</fullName>
    </recommendedName>
</protein>
<dbReference type="SUPFAM" id="SSF117281">
    <property type="entry name" value="Kelch motif"/>
    <property type="match status" value="2"/>
</dbReference>
<dbReference type="PANTHER" id="PTHR24412:SF489">
    <property type="entry name" value="RING FINGER DOMAIN AND KELCH REPEAT-CONTAINING PROTEIN DDB_G0271372"/>
    <property type="match status" value="1"/>
</dbReference>